<keyword evidence="6" id="KW-1185">Reference proteome</keyword>
<dbReference type="Pfam" id="PF00989">
    <property type="entry name" value="PAS"/>
    <property type="match status" value="1"/>
</dbReference>
<evidence type="ECO:0000259" key="3">
    <source>
        <dbReference type="PROSITE" id="PS50883"/>
    </source>
</evidence>
<protein>
    <submittedName>
        <fullName evidence="5">EAL domain-containing protein</fullName>
    </submittedName>
</protein>
<dbReference type="Pfam" id="PF00990">
    <property type="entry name" value="GGDEF"/>
    <property type="match status" value="1"/>
</dbReference>
<dbReference type="FunFam" id="3.30.70.270:FF:000001">
    <property type="entry name" value="Diguanylate cyclase domain protein"/>
    <property type="match status" value="1"/>
</dbReference>
<proteinExistence type="predicted"/>
<evidence type="ECO:0000313" key="5">
    <source>
        <dbReference type="EMBL" id="QKE91350.1"/>
    </source>
</evidence>
<dbReference type="InterPro" id="IPR029787">
    <property type="entry name" value="Nucleotide_cyclase"/>
</dbReference>
<organism evidence="5 6">
    <name type="scientific">Lichenicola cladoniae</name>
    <dbReference type="NCBI Taxonomy" id="1484109"/>
    <lineage>
        <taxon>Bacteria</taxon>
        <taxon>Pseudomonadati</taxon>
        <taxon>Pseudomonadota</taxon>
        <taxon>Alphaproteobacteria</taxon>
        <taxon>Acetobacterales</taxon>
        <taxon>Acetobacteraceae</taxon>
        <taxon>Lichenicola</taxon>
    </lineage>
</organism>
<dbReference type="InterPro" id="IPR035919">
    <property type="entry name" value="EAL_sf"/>
</dbReference>
<feature type="domain" description="EAL" evidence="3">
    <location>
        <begin position="731"/>
        <end position="986"/>
    </location>
</feature>
<dbReference type="InterPro" id="IPR003018">
    <property type="entry name" value="GAF"/>
</dbReference>
<dbReference type="InterPro" id="IPR000160">
    <property type="entry name" value="GGDEF_dom"/>
</dbReference>
<dbReference type="InterPro" id="IPR013767">
    <property type="entry name" value="PAS_fold"/>
</dbReference>
<dbReference type="KEGG" id="lck:HN018_16015"/>
<dbReference type="PROSITE" id="PS50113">
    <property type="entry name" value="PAC"/>
    <property type="match status" value="2"/>
</dbReference>
<feature type="domain" description="PAC" evidence="2">
    <location>
        <begin position="372"/>
        <end position="423"/>
    </location>
</feature>
<dbReference type="PROSITE" id="PS50883">
    <property type="entry name" value="EAL"/>
    <property type="match status" value="1"/>
</dbReference>
<dbReference type="AlphaFoldDB" id="A0A6M8HSN2"/>
<dbReference type="Gene3D" id="3.30.70.270">
    <property type="match status" value="1"/>
</dbReference>
<dbReference type="Pfam" id="PF01590">
    <property type="entry name" value="GAF"/>
    <property type="match status" value="1"/>
</dbReference>
<feature type="domain" description="GGDEF" evidence="4">
    <location>
        <begin position="587"/>
        <end position="720"/>
    </location>
</feature>
<evidence type="ECO:0000313" key="6">
    <source>
        <dbReference type="Proteomes" id="UP000500767"/>
    </source>
</evidence>
<dbReference type="PROSITE" id="PS50887">
    <property type="entry name" value="GGDEF"/>
    <property type="match status" value="1"/>
</dbReference>
<dbReference type="SMART" id="SM00052">
    <property type="entry name" value="EAL"/>
    <property type="match status" value="1"/>
</dbReference>
<dbReference type="PANTHER" id="PTHR44757">
    <property type="entry name" value="DIGUANYLATE CYCLASE DGCP"/>
    <property type="match status" value="1"/>
</dbReference>
<feature type="domain" description="PAS" evidence="1">
    <location>
        <begin position="424"/>
        <end position="497"/>
    </location>
</feature>
<dbReference type="SUPFAM" id="SSF55781">
    <property type="entry name" value="GAF domain-like"/>
    <property type="match status" value="1"/>
</dbReference>
<dbReference type="RefSeq" id="WP_171833126.1">
    <property type="nucleotide sequence ID" value="NZ_CP053708.1"/>
</dbReference>
<dbReference type="CDD" id="cd01948">
    <property type="entry name" value="EAL"/>
    <property type="match status" value="1"/>
</dbReference>
<dbReference type="GO" id="GO:0006355">
    <property type="term" value="P:regulation of DNA-templated transcription"/>
    <property type="evidence" value="ECO:0007669"/>
    <property type="project" value="InterPro"/>
</dbReference>
<dbReference type="Gene3D" id="3.30.450.20">
    <property type="entry name" value="PAS domain"/>
    <property type="match status" value="4"/>
</dbReference>
<dbReference type="InterPro" id="IPR043128">
    <property type="entry name" value="Rev_trsase/Diguanyl_cyclase"/>
</dbReference>
<dbReference type="Pfam" id="PF00563">
    <property type="entry name" value="EAL"/>
    <property type="match status" value="1"/>
</dbReference>
<evidence type="ECO:0000259" key="1">
    <source>
        <dbReference type="PROSITE" id="PS50112"/>
    </source>
</evidence>
<dbReference type="NCBIfam" id="TIGR00229">
    <property type="entry name" value="sensory_box"/>
    <property type="match status" value="2"/>
</dbReference>
<dbReference type="PROSITE" id="PS50112">
    <property type="entry name" value="PAS"/>
    <property type="match status" value="2"/>
</dbReference>
<dbReference type="GO" id="GO:0003824">
    <property type="term" value="F:catalytic activity"/>
    <property type="evidence" value="ECO:0007669"/>
    <property type="project" value="UniProtKB-ARBA"/>
</dbReference>
<dbReference type="SMART" id="SM00091">
    <property type="entry name" value="PAS"/>
    <property type="match status" value="2"/>
</dbReference>
<dbReference type="SUPFAM" id="SSF55073">
    <property type="entry name" value="Nucleotide cyclase"/>
    <property type="match status" value="1"/>
</dbReference>
<evidence type="ECO:0000259" key="2">
    <source>
        <dbReference type="PROSITE" id="PS50113"/>
    </source>
</evidence>
<sequence length="1009" mass="112890">MVLQVDEIERLVRLYSLGILDTQPEDIFDTLTQVAADVCGTSSARLNFLDQERLWAKSIFGVKDYPQIPRDVAICFLAIPMSQVMEIPDVRLDTRFLHSPLVQGDRGFRFYASMPLLIDGFCVGTLCVMDEKPGKLTDHQIRTLSTLSMAVINALDTRQKFLVTFDNQARSRRNTQRLYRTTPAMLQSTNAEGQLIAVSDRWLSRLGYTRQEVLGRPFGSFLASPLQPDPVDMARASTMEEGDIQTVECRMVCKDGTVIDVGLASSIDRAPDETFSRMTTVVEETTLQRSTEAALLAGPDTLDDVVSAVGMGSWELDLSTRRVSWSDQTCRLHDREPGFQPTLEEWLLYYTSHSRPIIDAAITQAIMHRVPWDLELELVSARGRPFWARVVGQAEPTEGAPTRLTGAFQDITGRKRLERELAVNRELLQVTLNSIGDAVITTDTERLVRWMNPVAERLTGWSSDEVLGKPIATVFRLLNEVERQVTFHPVEECIRLNSTIKLAVGTVLVSRDASEYAIAASAAPIQDANGQILGAVLVFQDVTEQRRQDLQMEHRATHDALTNLANRVAFETRIDALLARARTHPDFSHVLLFIDLDQFKIVNDTCGHLIGDVLLREISQVLTACVRDRDMVARLGGDEFAVILEDCPVEHGKRIAERIRIEVFEHRFFHDQRRFRVGSSIGLVPFDKRWSAREKLVQAADMTCYAAKEAGRNQVKTWSESDQSVIYRLGDVQWAARLEQAIENDQFELFGQRIEALTDGRSDVRCEVLLRLRDMDGSLVLPRIFVPAAERFHMVARVDRWVLHRVIHLLETSPWLFDTIGMLSVNVSGQSIGDRAFHADICAMLQRASFDMSKLCIEITETSAVTRLADARVFISELRGMGVKIALDDFGAGASSFGYLKALPVDFIKIDGQFSENILADPLDIAAVRCFRDVASTLGVMTIAQYVESHDQKHALTSLGIDFGQGYGIHRPEPLEQAVGPGWSRPDIAASSVGLVEQASAPADRATLY</sequence>
<dbReference type="Proteomes" id="UP000500767">
    <property type="component" value="Chromosome"/>
</dbReference>
<gene>
    <name evidence="5" type="ORF">HN018_16015</name>
</gene>
<reference evidence="5 6" key="1">
    <citation type="journal article" date="2014" name="World J. Microbiol. Biotechnol.">
        <title>Biodiversity and physiological characteristics of Antarctic and Arctic lichens-associated bacteria.</title>
        <authorList>
            <person name="Lee Y.M."/>
            <person name="Kim E.H."/>
            <person name="Lee H.K."/>
            <person name="Hong S.G."/>
        </authorList>
    </citation>
    <scope>NUCLEOTIDE SEQUENCE [LARGE SCALE GENOMIC DNA]</scope>
    <source>
        <strain evidence="5 6">PAMC 26569</strain>
    </source>
</reference>
<dbReference type="CDD" id="cd00130">
    <property type="entry name" value="PAS"/>
    <property type="match status" value="2"/>
</dbReference>
<dbReference type="InterPro" id="IPR035965">
    <property type="entry name" value="PAS-like_dom_sf"/>
</dbReference>
<evidence type="ECO:0000259" key="4">
    <source>
        <dbReference type="PROSITE" id="PS50887"/>
    </source>
</evidence>
<dbReference type="SUPFAM" id="SSF55785">
    <property type="entry name" value="PYP-like sensor domain (PAS domain)"/>
    <property type="match status" value="3"/>
</dbReference>
<dbReference type="InterPro" id="IPR000700">
    <property type="entry name" value="PAS-assoc_C"/>
</dbReference>
<dbReference type="InterPro" id="IPR029016">
    <property type="entry name" value="GAF-like_dom_sf"/>
</dbReference>
<accession>A0A6M8HSN2</accession>
<dbReference type="SMART" id="SM00267">
    <property type="entry name" value="GGDEF"/>
    <property type="match status" value="1"/>
</dbReference>
<dbReference type="PANTHER" id="PTHR44757:SF4">
    <property type="entry name" value="DIGUANYLATE CYCLASE DGCE-RELATED"/>
    <property type="match status" value="1"/>
</dbReference>
<dbReference type="CDD" id="cd01949">
    <property type="entry name" value="GGDEF"/>
    <property type="match status" value="1"/>
</dbReference>
<dbReference type="Pfam" id="PF13426">
    <property type="entry name" value="PAS_9"/>
    <property type="match status" value="1"/>
</dbReference>
<dbReference type="InterPro" id="IPR000014">
    <property type="entry name" value="PAS"/>
</dbReference>
<dbReference type="InterPro" id="IPR052155">
    <property type="entry name" value="Biofilm_reg_signaling"/>
</dbReference>
<dbReference type="SUPFAM" id="SSF141868">
    <property type="entry name" value="EAL domain-like"/>
    <property type="match status" value="1"/>
</dbReference>
<feature type="domain" description="PAS" evidence="1">
    <location>
        <begin position="171"/>
        <end position="229"/>
    </location>
</feature>
<dbReference type="Gene3D" id="3.20.20.450">
    <property type="entry name" value="EAL domain"/>
    <property type="match status" value="1"/>
</dbReference>
<dbReference type="Gene3D" id="3.30.450.40">
    <property type="match status" value="1"/>
</dbReference>
<dbReference type="EMBL" id="CP053708">
    <property type="protein sequence ID" value="QKE91350.1"/>
    <property type="molecule type" value="Genomic_DNA"/>
</dbReference>
<dbReference type="InterPro" id="IPR001610">
    <property type="entry name" value="PAC"/>
</dbReference>
<dbReference type="NCBIfam" id="TIGR00254">
    <property type="entry name" value="GGDEF"/>
    <property type="match status" value="1"/>
</dbReference>
<dbReference type="InterPro" id="IPR001633">
    <property type="entry name" value="EAL_dom"/>
</dbReference>
<feature type="domain" description="PAC" evidence="2">
    <location>
        <begin position="502"/>
        <end position="554"/>
    </location>
</feature>
<dbReference type="SMART" id="SM00086">
    <property type="entry name" value="PAC"/>
    <property type="match status" value="3"/>
</dbReference>
<name>A0A6M8HSN2_9PROT</name>